<comment type="caution">
    <text evidence="1">The sequence shown here is derived from an EMBL/GenBank/DDBJ whole genome shotgun (WGS) entry which is preliminary data.</text>
</comment>
<accession>A0ABU2VBV3</accession>
<evidence type="ECO:0000313" key="2">
    <source>
        <dbReference type="Proteomes" id="UP001183824"/>
    </source>
</evidence>
<protein>
    <submittedName>
        <fullName evidence="1">Uncharacterized protein</fullName>
    </submittedName>
</protein>
<proteinExistence type="predicted"/>
<keyword evidence="2" id="KW-1185">Reference proteome</keyword>
<name>A0ABU2VBV3_9ACTN</name>
<evidence type="ECO:0000313" key="1">
    <source>
        <dbReference type="EMBL" id="MDT0483026.1"/>
    </source>
</evidence>
<organism evidence="1 2">
    <name type="scientific">Streptomyces doebereineriae</name>
    <dbReference type="NCBI Taxonomy" id="3075528"/>
    <lineage>
        <taxon>Bacteria</taxon>
        <taxon>Bacillati</taxon>
        <taxon>Actinomycetota</taxon>
        <taxon>Actinomycetes</taxon>
        <taxon>Kitasatosporales</taxon>
        <taxon>Streptomycetaceae</taxon>
        <taxon>Streptomyces</taxon>
    </lineage>
</organism>
<sequence length="325" mass="35677">MTRWALLTADPTHELRLLAVQYASRKDRPATVPGALPYGERLRRTAKALAEHPDLESPLRRAGLQRHFPPAVADVLGEEDTRLATDLARERVDSAELCAALARAFVARASLRYEAAGGWPPLMSGRTRDALVTAVTARLGTLELGVSDRLVKFGMRLGLRFGASTMMERRHDIVLERHALAGDVLHYLTRGQRIRDFIKATIAQAADDVVLVAHSLGGIASLDLLVGEHIPAVRTLLTVGSQGPLLYEIGSLPSLPFGEPLPDWMPRWVNVYDPRDALAYVGSSPKLFGDRIEDVRIDNGVPVLDAHSAYFDSDEFYDVLDSCLS</sequence>
<dbReference type="RefSeq" id="WP_311715971.1">
    <property type="nucleotide sequence ID" value="NZ_JAVREZ010000007.1"/>
</dbReference>
<dbReference type="EMBL" id="JAVREZ010000007">
    <property type="protein sequence ID" value="MDT0483026.1"/>
    <property type="molecule type" value="Genomic_DNA"/>
</dbReference>
<dbReference type="SUPFAM" id="SSF53474">
    <property type="entry name" value="alpha/beta-Hydrolases"/>
    <property type="match status" value="1"/>
</dbReference>
<gene>
    <name evidence="1" type="ORF">RNB18_22940</name>
</gene>
<reference evidence="2" key="1">
    <citation type="submission" date="2023-07" db="EMBL/GenBank/DDBJ databases">
        <title>30 novel species of actinomycetes from the DSMZ collection.</title>
        <authorList>
            <person name="Nouioui I."/>
        </authorList>
    </citation>
    <scope>NUCLEOTIDE SEQUENCE [LARGE SCALE GENOMIC DNA]</scope>
    <source>
        <strain evidence="2">DSM 41640</strain>
    </source>
</reference>
<dbReference type="Gene3D" id="3.40.50.1820">
    <property type="entry name" value="alpha/beta hydrolase"/>
    <property type="match status" value="1"/>
</dbReference>
<dbReference type="InterPro" id="IPR029058">
    <property type="entry name" value="AB_hydrolase_fold"/>
</dbReference>
<dbReference type="Proteomes" id="UP001183824">
    <property type="component" value="Unassembled WGS sequence"/>
</dbReference>